<feature type="transmembrane region" description="Helical" evidence="5">
    <location>
        <begin position="133"/>
        <end position="158"/>
    </location>
</feature>
<dbReference type="Pfam" id="PF01061">
    <property type="entry name" value="ABC2_membrane"/>
    <property type="match status" value="1"/>
</dbReference>
<organism evidence="7 8">
    <name type="scientific">Ignavigranum ruoffiae</name>
    <dbReference type="NCBI Taxonomy" id="89093"/>
    <lineage>
        <taxon>Bacteria</taxon>
        <taxon>Bacillati</taxon>
        <taxon>Bacillota</taxon>
        <taxon>Bacilli</taxon>
        <taxon>Lactobacillales</taxon>
        <taxon>Aerococcaceae</taxon>
        <taxon>Ignavigranum</taxon>
    </lineage>
</organism>
<dbReference type="InterPro" id="IPR013525">
    <property type="entry name" value="ABC2_TM"/>
</dbReference>
<dbReference type="OrthoDB" id="63188at2"/>
<keyword evidence="2 5" id="KW-0812">Transmembrane</keyword>
<evidence type="ECO:0000256" key="5">
    <source>
        <dbReference type="SAM" id="Phobius"/>
    </source>
</evidence>
<protein>
    <submittedName>
        <fullName evidence="7">ABC-2 type transport system permease protein</fullName>
    </submittedName>
</protein>
<evidence type="ECO:0000259" key="6">
    <source>
        <dbReference type="Pfam" id="PF01061"/>
    </source>
</evidence>
<keyword evidence="8" id="KW-1185">Reference proteome</keyword>
<dbReference type="AlphaFoldDB" id="A0A1H9BYI9"/>
<feature type="transmembrane region" description="Helical" evidence="5">
    <location>
        <begin position="20"/>
        <end position="37"/>
    </location>
</feature>
<feature type="transmembrane region" description="Helical" evidence="5">
    <location>
        <begin position="221"/>
        <end position="245"/>
    </location>
</feature>
<dbReference type="InterPro" id="IPR000412">
    <property type="entry name" value="ABC_2_transport"/>
</dbReference>
<dbReference type="EMBL" id="FOEN01000003">
    <property type="protein sequence ID" value="SEP93982.1"/>
    <property type="molecule type" value="Genomic_DNA"/>
</dbReference>
<dbReference type="InterPro" id="IPR051784">
    <property type="entry name" value="Nod_factor_ABC_transporter"/>
</dbReference>
<reference evidence="7 8" key="1">
    <citation type="submission" date="2016-10" db="EMBL/GenBank/DDBJ databases">
        <authorList>
            <person name="de Groot N.N."/>
        </authorList>
    </citation>
    <scope>NUCLEOTIDE SEQUENCE [LARGE SCALE GENOMIC DNA]</scope>
    <source>
        <strain evidence="7 8">DSM 15695</strain>
    </source>
</reference>
<evidence type="ECO:0000313" key="8">
    <source>
        <dbReference type="Proteomes" id="UP000198833"/>
    </source>
</evidence>
<sequence length="253" mass="29358">MKPFINQFELHFKRLVLRDLKSYIAALIFPIFFYYLYTRVFAWEMSAEMLKIWQLDYMISMIIYGNLITSIQVISSSLVKDHQDYFDLFVILSPKSKFYYYWMLVLVYFSLNALIFMLISSLAFFLNQVSLPLLSYLVLLVFSLFASAIFSLLGILLAQLNNSLLVNILTNLLVFPLAILGGLWWPIEIMPGWLQDIGKLLPTYQSAALCRQFIHQGQMSVALLLHLLSWALGLSLLILVLVKWIPYKEPKTS</sequence>
<dbReference type="PANTHER" id="PTHR43229">
    <property type="entry name" value="NODULATION PROTEIN J"/>
    <property type="match status" value="1"/>
</dbReference>
<evidence type="ECO:0000256" key="3">
    <source>
        <dbReference type="ARBA" id="ARBA00022989"/>
    </source>
</evidence>
<evidence type="ECO:0000313" key="7">
    <source>
        <dbReference type="EMBL" id="SEP93982.1"/>
    </source>
</evidence>
<gene>
    <name evidence="7" type="ORF">SAMN04488558_103149</name>
</gene>
<dbReference type="PANTHER" id="PTHR43229:SF3">
    <property type="entry name" value="ABC-TYPE MULTIDRUG TRANSPORT SYSTEM, PERMEASE COMPONENT"/>
    <property type="match status" value="1"/>
</dbReference>
<keyword evidence="4 5" id="KW-0472">Membrane</keyword>
<feature type="transmembrane region" description="Helical" evidence="5">
    <location>
        <begin position="57"/>
        <end position="79"/>
    </location>
</feature>
<feature type="transmembrane region" description="Helical" evidence="5">
    <location>
        <begin position="164"/>
        <end position="185"/>
    </location>
</feature>
<dbReference type="STRING" id="89093.SAMN04488558_103149"/>
<dbReference type="PIRSF" id="PIRSF006648">
    <property type="entry name" value="DrrB"/>
    <property type="match status" value="1"/>
</dbReference>
<feature type="domain" description="ABC-2 type transporter transmembrane" evidence="6">
    <location>
        <begin position="16"/>
        <end position="204"/>
    </location>
</feature>
<dbReference type="GO" id="GO:0043190">
    <property type="term" value="C:ATP-binding cassette (ABC) transporter complex"/>
    <property type="evidence" value="ECO:0007669"/>
    <property type="project" value="InterPro"/>
</dbReference>
<proteinExistence type="predicted"/>
<evidence type="ECO:0000256" key="2">
    <source>
        <dbReference type="ARBA" id="ARBA00022692"/>
    </source>
</evidence>
<dbReference type="RefSeq" id="WP_092570951.1">
    <property type="nucleotide sequence ID" value="NZ_CALUDV010000018.1"/>
</dbReference>
<keyword evidence="3 5" id="KW-1133">Transmembrane helix</keyword>
<dbReference type="GO" id="GO:0140359">
    <property type="term" value="F:ABC-type transporter activity"/>
    <property type="evidence" value="ECO:0007669"/>
    <property type="project" value="InterPro"/>
</dbReference>
<evidence type="ECO:0000256" key="1">
    <source>
        <dbReference type="ARBA" id="ARBA00004141"/>
    </source>
</evidence>
<feature type="transmembrane region" description="Helical" evidence="5">
    <location>
        <begin position="99"/>
        <end position="126"/>
    </location>
</feature>
<accession>A0A1H9BYI9</accession>
<evidence type="ECO:0000256" key="4">
    <source>
        <dbReference type="ARBA" id="ARBA00023136"/>
    </source>
</evidence>
<name>A0A1H9BYI9_9LACT</name>
<comment type="subcellular location">
    <subcellularLocation>
        <location evidence="1">Membrane</location>
        <topology evidence="1">Multi-pass membrane protein</topology>
    </subcellularLocation>
</comment>
<dbReference type="Proteomes" id="UP000198833">
    <property type="component" value="Unassembled WGS sequence"/>
</dbReference>